<evidence type="ECO:0000313" key="3">
    <source>
        <dbReference type="Proteomes" id="UP001337655"/>
    </source>
</evidence>
<protein>
    <submittedName>
        <fullName evidence="2">Uncharacterized protein</fullName>
    </submittedName>
</protein>
<evidence type="ECO:0000313" key="2">
    <source>
        <dbReference type="EMBL" id="KAK5167422.1"/>
    </source>
</evidence>
<comment type="caution">
    <text evidence="2">The sequence shown here is derived from an EMBL/GenBank/DDBJ whole genome shotgun (WGS) entry which is preliminary data.</text>
</comment>
<organism evidence="2 3">
    <name type="scientific">Saxophila tyrrhenica</name>
    <dbReference type="NCBI Taxonomy" id="1690608"/>
    <lineage>
        <taxon>Eukaryota</taxon>
        <taxon>Fungi</taxon>
        <taxon>Dikarya</taxon>
        <taxon>Ascomycota</taxon>
        <taxon>Pezizomycotina</taxon>
        <taxon>Dothideomycetes</taxon>
        <taxon>Dothideomycetidae</taxon>
        <taxon>Mycosphaerellales</taxon>
        <taxon>Extremaceae</taxon>
        <taxon>Saxophila</taxon>
    </lineage>
</organism>
<dbReference type="Proteomes" id="UP001337655">
    <property type="component" value="Unassembled WGS sequence"/>
</dbReference>
<dbReference type="EMBL" id="JAVRRT010000011">
    <property type="protein sequence ID" value="KAK5167422.1"/>
    <property type="molecule type" value="Genomic_DNA"/>
</dbReference>
<gene>
    <name evidence="2" type="ORF">LTR77_007121</name>
</gene>
<name>A0AAV9P6R2_9PEZI</name>
<feature type="signal peptide" evidence="1">
    <location>
        <begin position="1"/>
        <end position="16"/>
    </location>
</feature>
<accession>A0AAV9P6R2</accession>
<dbReference type="RefSeq" id="XP_064657128.1">
    <property type="nucleotide sequence ID" value="XM_064804358.1"/>
</dbReference>
<feature type="chain" id="PRO_5043485638" evidence="1">
    <location>
        <begin position="17"/>
        <end position="161"/>
    </location>
</feature>
<keyword evidence="1" id="KW-0732">Signal</keyword>
<reference evidence="2 3" key="1">
    <citation type="submission" date="2023-08" db="EMBL/GenBank/DDBJ databases">
        <title>Black Yeasts Isolated from many extreme environments.</title>
        <authorList>
            <person name="Coleine C."/>
            <person name="Stajich J.E."/>
            <person name="Selbmann L."/>
        </authorList>
    </citation>
    <scope>NUCLEOTIDE SEQUENCE [LARGE SCALE GENOMIC DNA]</scope>
    <source>
        <strain evidence="2 3">CCFEE 5935</strain>
    </source>
</reference>
<dbReference type="GeneID" id="89928457"/>
<keyword evidence="3" id="KW-1185">Reference proteome</keyword>
<proteinExistence type="predicted"/>
<evidence type="ECO:0000256" key="1">
    <source>
        <dbReference type="SAM" id="SignalP"/>
    </source>
</evidence>
<sequence>MQFLTLATLFFGSAFAANPQLEGRGTKSVCSSVGSCVAKAGNAAAITSFCDRHNGVPTTTIFSGTSTFTYSENCGTELQPSASRNHHHARAVPTAPSWEAPEWVKRDAAAITPLVQAPEKPRCLKKLLDGHLSKACSCFTDSTVTVTSPASVVSSTVYYCY</sequence>
<dbReference type="AlphaFoldDB" id="A0AAV9P6R2"/>